<feature type="compositionally biased region" description="Polar residues" evidence="5">
    <location>
        <begin position="319"/>
        <end position="329"/>
    </location>
</feature>
<accession>A0ABR4F7I2</accession>
<dbReference type="PANTHER" id="PTHR15549:SF30">
    <property type="entry name" value="MID2 DOMAIN-CONTAINING PROTEIN"/>
    <property type="match status" value="1"/>
</dbReference>
<evidence type="ECO:0000256" key="6">
    <source>
        <dbReference type="SAM" id="Phobius"/>
    </source>
</evidence>
<feature type="compositionally biased region" description="Polar residues" evidence="5">
    <location>
        <begin position="287"/>
        <end position="296"/>
    </location>
</feature>
<keyword evidence="7" id="KW-0732">Signal</keyword>
<evidence type="ECO:0000313" key="8">
    <source>
        <dbReference type="EMBL" id="KAL2290653.1"/>
    </source>
</evidence>
<protein>
    <recommendedName>
        <fullName evidence="10">Mid2 domain-containing protein</fullName>
    </recommendedName>
</protein>
<feature type="compositionally biased region" description="Polar residues" evidence="5">
    <location>
        <begin position="423"/>
        <end position="438"/>
    </location>
</feature>
<reference evidence="8 9" key="1">
    <citation type="submission" date="2024-03" db="EMBL/GenBank/DDBJ databases">
        <title>A high-quality draft genome sequence of Diaporthe vaccinii, a causative agent of upright dieback and viscid rot disease in cranberry plants.</title>
        <authorList>
            <person name="Sarrasin M."/>
            <person name="Lang B.F."/>
            <person name="Burger G."/>
        </authorList>
    </citation>
    <scope>NUCLEOTIDE SEQUENCE [LARGE SCALE GENOMIC DNA]</scope>
    <source>
        <strain evidence="8 9">IS7</strain>
    </source>
</reference>
<evidence type="ECO:0000256" key="3">
    <source>
        <dbReference type="ARBA" id="ARBA00022989"/>
    </source>
</evidence>
<feature type="region of interest" description="Disordered" evidence="5">
    <location>
        <begin position="276"/>
        <end position="398"/>
    </location>
</feature>
<sequence>MRIFSSTIWVLSTLLFNTAMADDPPHNEEPNFIFDGTSFQGEFFSPNQSSVFDIDKLRPGKNFIWKQSNEQVDVDVLQVDLMNNDSSTIASWSPSNKNEISVSLWDNKTGGEIILTAQGVAALADSLEKVLYFRLDWRFSGNSRAEGANSSWSQKWAVANHYDAGSVYTRYESWMTAGGSPVSTPGPAPTTTTLAVFSGTATSGVATSTSTPGNSGSKSRGLTTGAIVGIVVGCVGGVIFVSVVAGCLCFRRRRIAGDERGGSRGVQDIVAEKEARASILDKDQPDTPYSEQNSQRPLHRGLGLAGRSQRSRSVRTESLHTVTGGNDRNSAMYSSLGGAASSAHGTPVIGSGAFAGGHSSPRAQTHTPPMSIHDRSSAMGSPVPRASSQLDRSLSPYRDNAGQLDYVQHHHHVVDGADLVQQQHSNDSTARSPSSLYSNPLDELQPISPESAHENNGAAGAGGPGGVGGASSQPPGHGRSNTPSGIAQQYAHLVEEGMTTDEIRRLEEEERALDEAIEAQVGTSGRQR</sequence>
<comment type="subcellular location">
    <subcellularLocation>
        <location evidence="1">Membrane</location>
        <topology evidence="1">Single-pass membrane protein</topology>
    </subcellularLocation>
</comment>
<name>A0ABR4F7I2_9PEZI</name>
<proteinExistence type="predicted"/>
<evidence type="ECO:0000313" key="9">
    <source>
        <dbReference type="Proteomes" id="UP001600888"/>
    </source>
</evidence>
<feature type="transmembrane region" description="Helical" evidence="6">
    <location>
        <begin position="226"/>
        <end position="250"/>
    </location>
</feature>
<organism evidence="8 9">
    <name type="scientific">Diaporthe vaccinii</name>
    <dbReference type="NCBI Taxonomy" id="105482"/>
    <lineage>
        <taxon>Eukaryota</taxon>
        <taxon>Fungi</taxon>
        <taxon>Dikarya</taxon>
        <taxon>Ascomycota</taxon>
        <taxon>Pezizomycotina</taxon>
        <taxon>Sordariomycetes</taxon>
        <taxon>Sordariomycetidae</taxon>
        <taxon>Diaporthales</taxon>
        <taxon>Diaporthaceae</taxon>
        <taxon>Diaporthe</taxon>
        <taxon>Diaporthe eres species complex</taxon>
    </lineage>
</organism>
<keyword evidence="2 6" id="KW-0812">Transmembrane</keyword>
<evidence type="ECO:0000256" key="5">
    <source>
        <dbReference type="SAM" id="MobiDB-lite"/>
    </source>
</evidence>
<dbReference type="EMBL" id="JBAWTH010000008">
    <property type="protein sequence ID" value="KAL2290652.1"/>
    <property type="molecule type" value="Genomic_DNA"/>
</dbReference>
<feature type="compositionally biased region" description="Basic and acidic residues" evidence="5">
    <location>
        <begin position="276"/>
        <end position="285"/>
    </location>
</feature>
<dbReference type="EMBL" id="JBAWTH010000008">
    <property type="protein sequence ID" value="KAL2290655.1"/>
    <property type="molecule type" value="Genomic_DNA"/>
</dbReference>
<evidence type="ECO:0008006" key="10">
    <source>
        <dbReference type="Google" id="ProtNLM"/>
    </source>
</evidence>
<feature type="chain" id="PRO_5045031909" description="Mid2 domain-containing protein" evidence="7">
    <location>
        <begin position="22"/>
        <end position="528"/>
    </location>
</feature>
<evidence type="ECO:0000256" key="2">
    <source>
        <dbReference type="ARBA" id="ARBA00022692"/>
    </source>
</evidence>
<feature type="region of interest" description="Disordered" evidence="5">
    <location>
        <begin position="423"/>
        <end position="489"/>
    </location>
</feature>
<evidence type="ECO:0000256" key="4">
    <source>
        <dbReference type="ARBA" id="ARBA00023136"/>
    </source>
</evidence>
<feature type="compositionally biased region" description="Gly residues" evidence="5">
    <location>
        <begin position="459"/>
        <end position="469"/>
    </location>
</feature>
<dbReference type="Proteomes" id="UP001600888">
    <property type="component" value="Unassembled WGS sequence"/>
</dbReference>
<evidence type="ECO:0000256" key="7">
    <source>
        <dbReference type="SAM" id="SignalP"/>
    </source>
</evidence>
<dbReference type="PANTHER" id="PTHR15549">
    <property type="entry name" value="PAIRED IMMUNOGLOBULIN-LIKE TYPE 2 RECEPTOR"/>
    <property type="match status" value="1"/>
</dbReference>
<comment type="caution">
    <text evidence="8">The sequence shown here is derived from an EMBL/GenBank/DDBJ whole genome shotgun (WGS) entry which is preliminary data.</text>
</comment>
<keyword evidence="4 6" id="KW-0472">Membrane</keyword>
<keyword evidence="9" id="KW-1185">Reference proteome</keyword>
<keyword evidence="3 6" id="KW-1133">Transmembrane helix</keyword>
<dbReference type="EMBL" id="JBAWTH010000008">
    <property type="protein sequence ID" value="KAL2290653.1"/>
    <property type="molecule type" value="Genomic_DNA"/>
</dbReference>
<evidence type="ECO:0000256" key="1">
    <source>
        <dbReference type="ARBA" id="ARBA00004167"/>
    </source>
</evidence>
<dbReference type="InterPro" id="IPR051694">
    <property type="entry name" value="Immunoregulatory_rcpt-like"/>
</dbReference>
<gene>
    <name evidence="8" type="ORF">FJTKL_14682</name>
</gene>
<dbReference type="EMBL" id="JBAWTH010000008">
    <property type="protein sequence ID" value="KAL2290654.1"/>
    <property type="molecule type" value="Genomic_DNA"/>
</dbReference>
<feature type="signal peptide" evidence="7">
    <location>
        <begin position="1"/>
        <end position="21"/>
    </location>
</feature>
<feature type="compositionally biased region" description="Low complexity" evidence="5">
    <location>
        <begin position="330"/>
        <end position="345"/>
    </location>
</feature>